<dbReference type="InterPro" id="IPR036787">
    <property type="entry name" value="T_IF-3_N_sf"/>
</dbReference>
<dbReference type="Pfam" id="PF00707">
    <property type="entry name" value="IF3_C"/>
    <property type="match status" value="1"/>
</dbReference>
<reference evidence="9 10" key="1">
    <citation type="submission" date="2023-02" db="EMBL/GenBank/DDBJ databases">
        <title>Novel Oscillospiraceae bacterial genomes.</title>
        <authorList>
            <person name="Srinivasan S."/>
            <person name="Austin M.N."/>
            <person name="Fiedler T.L."/>
            <person name="Strenk S.M."/>
            <person name="Agnew K.J."/>
            <person name="Nagana Gowda G.A."/>
            <person name="Raftery D."/>
            <person name="Beamer M.A."/>
            <person name="Achilles S.L."/>
            <person name="Wiesenfeld H.C."/>
            <person name="Fredricks D.N."/>
            <person name="Hillier S.L."/>
        </authorList>
    </citation>
    <scope>NUCLEOTIDE SEQUENCE [LARGE SCALE GENOMIC DNA]</scope>
    <source>
        <strain evidence="9 10">CHIC02 1186E3-8</strain>
    </source>
</reference>
<dbReference type="Pfam" id="PF05198">
    <property type="entry name" value="IF3_N"/>
    <property type="match status" value="1"/>
</dbReference>
<dbReference type="NCBIfam" id="TIGR00168">
    <property type="entry name" value="infC"/>
    <property type="match status" value="1"/>
</dbReference>
<keyword evidence="3 4" id="KW-0648">Protein biosynthesis</keyword>
<comment type="similarity">
    <text evidence="1 4 6">Belongs to the IF-3 family.</text>
</comment>
<organism evidence="9 10">
    <name type="scientific">Amygdalobacter indicium</name>
    <dbReference type="NCBI Taxonomy" id="3029272"/>
    <lineage>
        <taxon>Bacteria</taxon>
        <taxon>Bacillati</taxon>
        <taxon>Bacillota</taxon>
        <taxon>Clostridia</taxon>
        <taxon>Eubacteriales</taxon>
        <taxon>Oscillospiraceae</taxon>
        <taxon>Amygdalobacter</taxon>
    </lineage>
</organism>
<keyword evidence="2 4" id="KW-0396">Initiation factor</keyword>
<dbReference type="GO" id="GO:0003743">
    <property type="term" value="F:translation initiation factor activity"/>
    <property type="evidence" value="ECO:0007669"/>
    <property type="project" value="UniProtKB-KW"/>
</dbReference>
<dbReference type="SUPFAM" id="SSF54364">
    <property type="entry name" value="Translation initiation factor IF3, N-terminal domain"/>
    <property type="match status" value="1"/>
</dbReference>
<accession>A0ABY8C6U2</accession>
<comment type="subcellular location">
    <subcellularLocation>
        <location evidence="4 6">Cytoplasm</location>
    </subcellularLocation>
</comment>
<dbReference type="InterPro" id="IPR036788">
    <property type="entry name" value="T_IF-3_C_sf"/>
</dbReference>
<dbReference type="PANTHER" id="PTHR10938:SF0">
    <property type="entry name" value="TRANSLATION INITIATION FACTOR IF-3, MITOCHONDRIAL"/>
    <property type="match status" value="1"/>
</dbReference>
<feature type="domain" description="Translation initiation factor 3 N-terminal" evidence="8">
    <location>
        <begin position="3"/>
        <end position="72"/>
    </location>
</feature>
<evidence type="ECO:0000313" key="10">
    <source>
        <dbReference type="Proteomes" id="UP001220478"/>
    </source>
</evidence>
<dbReference type="SUPFAM" id="SSF55200">
    <property type="entry name" value="Translation initiation factor IF3, C-terminal domain"/>
    <property type="match status" value="1"/>
</dbReference>
<dbReference type="Gene3D" id="3.10.20.80">
    <property type="entry name" value="Translation initiation factor 3 (IF-3), N-terminal domain"/>
    <property type="match status" value="1"/>
</dbReference>
<evidence type="ECO:0000256" key="6">
    <source>
        <dbReference type="RuleBase" id="RU000646"/>
    </source>
</evidence>
<evidence type="ECO:0000313" key="9">
    <source>
        <dbReference type="EMBL" id="WEG35259.1"/>
    </source>
</evidence>
<evidence type="ECO:0000256" key="5">
    <source>
        <dbReference type="NCBIfam" id="TIGR00168"/>
    </source>
</evidence>
<feature type="domain" description="Translation initiation factor 3 C-terminal" evidence="7">
    <location>
        <begin position="80"/>
        <end position="164"/>
    </location>
</feature>
<dbReference type="InterPro" id="IPR001288">
    <property type="entry name" value="Translation_initiation_fac_3"/>
</dbReference>
<evidence type="ECO:0000256" key="3">
    <source>
        <dbReference type="ARBA" id="ARBA00022917"/>
    </source>
</evidence>
<name>A0ABY8C6U2_9FIRM</name>
<evidence type="ECO:0000256" key="4">
    <source>
        <dbReference type="HAMAP-Rule" id="MF_00080"/>
    </source>
</evidence>
<comment type="subunit">
    <text evidence="4 6">Monomer.</text>
</comment>
<dbReference type="InterPro" id="IPR019813">
    <property type="entry name" value="Translation_initiation_fac3_CS"/>
</dbReference>
<dbReference type="EMBL" id="CP118868">
    <property type="protein sequence ID" value="WEG35259.1"/>
    <property type="molecule type" value="Genomic_DNA"/>
</dbReference>
<proteinExistence type="inferred from homology"/>
<keyword evidence="10" id="KW-1185">Reference proteome</keyword>
<keyword evidence="4" id="KW-0963">Cytoplasm</keyword>
<protein>
    <recommendedName>
        <fullName evidence="4 5">Translation initiation factor IF-3</fullName>
    </recommendedName>
</protein>
<dbReference type="InterPro" id="IPR019815">
    <property type="entry name" value="Translation_initiation_fac_3_C"/>
</dbReference>
<gene>
    <name evidence="4 9" type="primary">infC</name>
    <name evidence="9" type="ORF">PYS61_04830</name>
</gene>
<dbReference type="Proteomes" id="UP001220478">
    <property type="component" value="Chromosome"/>
</dbReference>
<evidence type="ECO:0000256" key="1">
    <source>
        <dbReference type="ARBA" id="ARBA00005439"/>
    </source>
</evidence>
<dbReference type="Gene3D" id="3.30.110.10">
    <property type="entry name" value="Translation initiation factor 3 (IF-3), C-terminal domain"/>
    <property type="match status" value="1"/>
</dbReference>
<dbReference type="PANTHER" id="PTHR10938">
    <property type="entry name" value="TRANSLATION INITIATION FACTOR IF-3"/>
    <property type="match status" value="1"/>
</dbReference>
<comment type="function">
    <text evidence="4 6">IF-3 binds to the 30S ribosomal subunit and shifts the equilibrium between 70S ribosomes and their 50S and 30S subunits in favor of the free subunits, thus enhancing the availability of 30S subunits on which protein synthesis initiation begins.</text>
</comment>
<evidence type="ECO:0000259" key="7">
    <source>
        <dbReference type="Pfam" id="PF00707"/>
    </source>
</evidence>
<sequence>MLVNEAITYHKLRVIGQDGEQLGELSLSSALAKAEEADLDLVLVADNPTNPVAKIMDFGKYLFEQKKYKKEAKKNQKVQELKEVQLKLTTDEHDLSFKRRNACKWLDDGNKVKVAIRFRGREMTYIDQGIEVMRKFSESCADSCVIEKAPKLEGRNMYMFLAPKKTK</sequence>
<evidence type="ECO:0000256" key="2">
    <source>
        <dbReference type="ARBA" id="ARBA00022540"/>
    </source>
</evidence>
<dbReference type="InterPro" id="IPR019814">
    <property type="entry name" value="Translation_initiation_fac_3_N"/>
</dbReference>
<dbReference type="PROSITE" id="PS00938">
    <property type="entry name" value="IF3"/>
    <property type="match status" value="1"/>
</dbReference>
<dbReference type="HAMAP" id="MF_00080">
    <property type="entry name" value="IF_3"/>
    <property type="match status" value="1"/>
</dbReference>
<evidence type="ECO:0000259" key="8">
    <source>
        <dbReference type="Pfam" id="PF05198"/>
    </source>
</evidence>